<dbReference type="AlphaFoldDB" id="A0AAE9I5H2"/>
<organism evidence="3 5">
    <name type="scientific">Cupriavidus campinensis</name>
    <dbReference type="NCBI Taxonomy" id="151783"/>
    <lineage>
        <taxon>Bacteria</taxon>
        <taxon>Pseudomonadati</taxon>
        <taxon>Pseudomonadota</taxon>
        <taxon>Betaproteobacteria</taxon>
        <taxon>Burkholderiales</taxon>
        <taxon>Burkholderiaceae</taxon>
        <taxon>Cupriavidus</taxon>
    </lineage>
</organism>
<evidence type="ECO:0000313" key="4">
    <source>
        <dbReference type="Proteomes" id="UP000318943"/>
    </source>
</evidence>
<dbReference type="RefSeq" id="WP_144196869.1">
    <property type="nucleotide sequence ID" value="NZ_CAJPVH010000017.1"/>
</dbReference>
<reference evidence="2 4" key="1">
    <citation type="submission" date="2019-05" db="EMBL/GenBank/DDBJ databases">
        <title>Whole genome sequence analysis of Cupriavidus campinensis S14E4C strain.</title>
        <authorList>
            <person name="Abbaszade G."/>
            <person name="Szabo A."/>
            <person name="Toumi M."/>
            <person name="Toth E."/>
        </authorList>
    </citation>
    <scope>NUCLEOTIDE SEQUENCE [LARGE SCALE GENOMIC DNA]</scope>
    <source>
        <strain evidence="2 4">S14E4C</strain>
    </source>
</reference>
<accession>A0AAE9I5H2</accession>
<gene>
    <name evidence="2" type="ORF">FGG12_06510</name>
    <name evidence="3" type="ORF">M5D45_20975</name>
</gene>
<proteinExistence type="predicted"/>
<dbReference type="EMBL" id="VCIZ01000003">
    <property type="protein sequence ID" value="TSP13298.1"/>
    <property type="molecule type" value="Genomic_DNA"/>
</dbReference>
<reference evidence="3" key="3">
    <citation type="submission" date="2022-05" db="EMBL/GenBank/DDBJ databases">
        <authorList>
            <person name="Kunte H.-J."/>
        </authorList>
    </citation>
    <scope>NUCLEOTIDE SEQUENCE</scope>
    <source>
        <strain evidence="3">G5</strain>
    </source>
</reference>
<evidence type="ECO:0000313" key="5">
    <source>
        <dbReference type="Proteomes" id="UP001056132"/>
    </source>
</evidence>
<name>A0AAE9I5H2_9BURK</name>
<dbReference type="Proteomes" id="UP000318943">
    <property type="component" value="Unassembled WGS sequence"/>
</dbReference>
<evidence type="ECO:0000256" key="1">
    <source>
        <dbReference type="SAM" id="MobiDB-lite"/>
    </source>
</evidence>
<protein>
    <submittedName>
        <fullName evidence="3">Uncharacterized protein</fullName>
    </submittedName>
</protein>
<keyword evidence="4" id="KW-1185">Reference proteome</keyword>
<dbReference type="EMBL" id="CP097331">
    <property type="protein sequence ID" value="URF07659.1"/>
    <property type="molecule type" value="Genomic_DNA"/>
</dbReference>
<dbReference type="Proteomes" id="UP001056132">
    <property type="component" value="Chromosome 2"/>
</dbReference>
<reference evidence="3" key="2">
    <citation type="journal article" date="2022" name="Microbiol. Resour. Announc.">
        <title>Genome Sequence of Cupriavidus campinensis Strain G5, a Member of a Bacterial Consortium Capable of Polyethylene Degradation.</title>
        <authorList>
            <person name="Schneider B."/>
            <person name="Pfeiffer F."/>
            <person name="Dyall-Smith M."/>
            <person name="Kunte H.J."/>
        </authorList>
    </citation>
    <scope>NUCLEOTIDE SEQUENCE</scope>
    <source>
        <strain evidence="3">G5</strain>
    </source>
</reference>
<dbReference type="KEGG" id="ccam:M5D45_20975"/>
<feature type="compositionally biased region" description="Basic and acidic residues" evidence="1">
    <location>
        <begin position="165"/>
        <end position="175"/>
    </location>
</feature>
<evidence type="ECO:0000313" key="2">
    <source>
        <dbReference type="EMBL" id="TSP13298.1"/>
    </source>
</evidence>
<feature type="region of interest" description="Disordered" evidence="1">
    <location>
        <begin position="165"/>
        <end position="197"/>
    </location>
</feature>
<sequence>MENAVFSCLSIDGNHQETVHQDYPQAESIVAALNNHNHQEVPMPRLATVPCKGRGGTVRPLRGRDLRQARVLMQALCEMRLDLGNGEGRWEPSTLASRQMSTMALWRNRARHLFTEAEWESGIEARLDAGFRQAANGCTREAANEFKRAYYLLCCVLTQARDLARRGDAPDRRDAPQPAQSPRPDTPRPNAPLDRGA</sequence>
<evidence type="ECO:0000313" key="3">
    <source>
        <dbReference type="EMBL" id="URF07659.1"/>
    </source>
</evidence>